<comment type="subcellular location">
    <subcellularLocation>
        <location evidence="2">Cytoplasm</location>
    </subcellularLocation>
    <subcellularLocation>
        <location evidence="1">Nucleus</location>
    </subcellularLocation>
</comment>
<keyword evidence="6 11" id="KW-0418">Kinase</keyword>
<evidence type="ECO:0000256" key="8">
    <source>
        <dbReference type="ARBA" id="ARBA00023242"/>
    </source>
</evidence>
<dbReference type="SUPFAM" id="SSF52540">
    <property type="entry name" value="P-loop containing nucleoside triphosphate hydrolases"/>
    <property type="match status" value="1"/>
</dbReference>
<keyword evidence="8" id="KW-0539">Nucleus</keyword>
<protein>
    <submittedName>
        <fullName evidence="11">Phosphoribulokinase/uridine kinase</fullName>
    </submittedName>
</protein>
<dbReference type="FunFam" id="3.40.50.300:FF:001691">
    <property type="entry name" value="Probable ATP-dependent kinase TDA10"/>
    <property type="match status" value="1"/>
</dbReference>
<evidence type="ECO:0000256" key="3">
    <source>
        <dbReference type="ARBA" id="ARBA00022490"/>
    </source>
</evidence>
<evidence type="ECO:0000313" key="12">
    <source>
        <dbReference type="Proteomes" id="UP000242877"/>
    </source>
</evidence>
<dbReference type="GO" id="GO:0016301">
    <property type="term" value="F:kinase activity"/>
    <property type="evidence" value="ECO:0007669"/>
    <property type="project" value="UniProtKB-KW"/>
</dbReference>
<dbReference type="EMBL" id="AZGZ01000010">
    <property type="protein sequence ID" value="KZZ92627.1"/>
    <property type="molecule type" value="Genomic_DNA"/>
</dbReference>
<sequence>MAIVDDKAQYCIPFIERCLKAHRALHPDPARCPPFFLGVNGIQGAGKTTFVNSLRSSFSHGPFHCNAISFSLDDLYLTHAAQCDLARKNAGNPLLQHRGQPGTHDIPLAEDIIRKLKANEAVKVPVYDKSAFDGEGDRTDESDWVTVNDDENNKVRVVIVEGWCLGFRQRPDHEIEREWRRAVGLRDEGGYNGRLGYTKLEDVLAINHALSAYDVFTDNLDALIHIDAADLHFVYEWREEQEAGLRARTGKGMTEEKVKAFVDGYYPSYELYTTHLRQGVFHSNSNKYEPSRQLRLVIGKDRKVQKHYLI</sequence>
<comment type="similarity">
    <text evidence="9">Belongs to the GLYK kinase family.</text>
</comment>
<dbReference type="VEuPathDB" id="FungiDB:AAP_02708"/>
<reference evidence="11 12" key="1">
    <citation type="journal article" date="2016" name="Genome Biol. Evol.">
        <title>Divergent and convergent evolution of fungal pathogenicity.</title>
        <authorList>
            <person name="Shang Y."/>
            <person name="Xiao G."/>
            <person name="Zheng P."/>
            <person name="Cen K."/>
            <person name="Zhan S."/>
            <person name="Wang C."/>
        </authorList>
    </citation>
    <scope>NUCLEOTIDE SEQUENCE [LARGE SCALE GENOMIC DNA]</scope>
    <source>
        <strain evidence="11 12">ARSEF 7405</strain>
    </source>
</reference>
<organism evidence="11 12">
    <name type="scientific">Ascosphaera apis ARSEF 7405</name>
    <dbReference type="NCBI Taxonomy" id="392613"/>
    <lineage>
        <taxon>Eukaryota</taxon>
        <taxon>Fungi</taxon>
        <taxon>Dikarya</taxon>
        <taxon>Ascomycota</taxon>
        <taxon>Pezizomycotina</taxon>
        <taxon>Eurotiomycetes</taxon>
        <taxon>Eurotiomycetidae</taxon>
        <taxon>Onygenales</taxon>
        <taxon>Ascosphaeraceae</taxon>
        <taxon>Ascosphaera</taxon>
    </lineage>
</organism>
<dbReference type="InterPro" id="IPR027417">
    <property type="entry name" value="P-loop_NTPase"/>
</dbReference>
<name>A0A167ZGE9_9EURO</name>
<dbReference type="AlphaFoldDB" id="A0A167ZGE9"/>
<evidence type="ECO:0000313" key="11">
    <source>
        <dbReference type="EMBL" id="KZZ92627.1"/>
    </source>
</evidence>
<dbReference type="Proteomes" id="UP000242877">
    <property type="component" value="Unassembled WGS sequence"/>
</dbReference>
<evidence type="ECO:0000256" key="7">
    <source>
        <dbReference type="ARBA" id="ARBA00022840"/>
    </source>
</evidence>
<dbReference type="GO" id="GO:0005524">
    <property type="term" value="F:ATP binding"/>
    <property type="evidence" value="ECO:0007669"/>
    <property type="project" value="UniProtKB-KW"/>
</dbReference>
<evidence type="ECO:0000256" key="1">
    <source>
        <dbReference type="ARBA" id="ARBA00004123"/>
    </source>
</evidence>
<evidence type="ECO:0000256" key="4">
    <source>
        <dbReference type="ARBA" id="ARBA00022679"/>
    </source>
</evidence>
<accession>A0A167ZGE9</accession>
<dbReference type="Gene3D" id="3.40.50.300">
    <property type="entry name" value="P-loop containing nucleotide triphosphate hydrolases"/>
    <property type="match status" value="1"/>
</dbReference>
<keyword evidence="5" id="KW-0547">Nucleotide-binding</keyword>
<dbReference type="GO" id="GO:0005634">
    <property type="term" value="C:nucleus"/>
    <property type="evidence" value="ECO:0007669"/>
    <property type="project" value="UniProtKB-SubCell"/>
</dbReference>
<keyword evidence="4" id="KW-0808">Transferase</keyword>
<dbReference type="Pfam" id="PF00485">
    <property type="entry name" value="PRK"/>
    <property type="match status" value="1"/>
</dbReference>
<evidence type="ECO:0000256" key="5">
    <source>
        <dbReference type="ARBA" id="ARBA00022741"/>
    </source>
</evidence>
<evidence type="ECO:0000256" key="9">
    <source>
        <dbReference type="ARBA" id="ARBA00061312"/>
    </source>
</evidence>
<dbReference type="GO" id="GO:0005737">
    <property type="term" value="C:cytoplasm"/>
    <property type="evidence" value="ECO:0007669"/>
    <property type="project" value="UniProtKB-SubCell"/>
</dbReference>
<keyword evidence="7" id="KW-0067">ATP-binding</keyword>
<evidence type="ECO:0000256" key="6">
    <source>
        <dbReference type="ARBA" id="ARBA00022777"/>
    </source>
</evidence>
<dbReference type="OrthoDB" id="347435at2759"/>
<proteinExistence type="inferred from homology"/>
<dbReference type="InterPro" id="IPR006083">
    <property type="entry name" value="PRK/URK"/>
</dbReference>
<evidence type="ECO:0000256" key="2">
    <source>
        <dbReference type="ARBA" id="ARBA00004496"/>
    </source>
</evidence>
<keyword evidence="3" id="KW-0963">Cytoplasm</keyword>
<dbReference type="PANTHER" id="PTHR10285">
    <property type="entry name" value="URIDINE KINASE"/>
    <property type="match status" value="1"/>
</dbReference>
<feature type="domain" description="Phosphoribulokinase/uridine kinase" evidence="10">
    <location>
        <begin position="37"/>
        <end position="162"/>
    </location>
</feature>
<gene>
    <name evidence="11" type="ORF">AAP_02708</name>
</gene>
<comment type="caution">
    <text evidence="11">The sequence shown here is derived from an EMBL/GenBank/DDBJ whole genome shotgun (WGS) entry which is preliminary data.</text>
</comment>
<evidence type="ECO:0000259" key="10">
    <source>
        <dbReference type="Pfam" id="PF00485"/>
    </source>
</evidence>
<keyword evidence="12" id="KW-1185">Reference proteome</keyword>